<dbReference type="InterPro" id="IPR034466">
    <property type="entry name" value="Methyltransferase_Class_B"/>
</dbReference>
<dbReference type="SFLD" id="SFLDG01082">
    <property type="entry name" value="B12-binding_domain_containing"/>
    <property type="match status" value="1"/>
</dbReference>
<evidence type="ECO:0000256" key="7">
    <source>
        <dbReference type="ARBA" id="ARBA00023014"/>
    </source>
</evidence>
<reference evidence="10 11" key="1">
    <citation type="submission" date="2018-03" db="EMBL/GenBank/DDBJ databases">
        <title>Genome sequence of Clostridium luticellarii DSM 29923.</title>
        <authorList>
            <person name="Poehlein A."/>
            <person name="Daniel R."/>
        </authorList>
    </citation>
    <scope>NUCLEOTIDE SEQUENCE [LARGE SCALE GENOMIC DNA]</scope>
    <source>
        <strain evidence="10 11">DSM 29923</strain>
    </source>
</reference>
<keyword evidence="7" id="KW-0411">Iron-sulfur</keyword>
<dbReference type="EMBL" id="PVXP01000013">
    <property type="protein sequence ID" value="PRR85715.1"/>
    <property type="molecule type" value="Genomic_DNA"/>
</dbReference>
<dbReference type="InterPro" id="IPR006158">
    <property type="entry name" value="Cobalamin-bd"/>
</dbReference>
<dbReference type="RefSeq" id="WP_106008840.1">
    <property type="nucleotide sequence ID" value="NZ_PVXP01000013.1"/>
</dbReference>
<dbReference type="Gene3D" id="3.40.50.280">
    <property type="entry name" value="Cobalamin-binding domain"/>
    <property type="match status" value="1"/>
</dbReference>
<dbReference type="SFLD" id="SFLDS00029">
    <property type="entry name" value="Radical_SAM"/>
    <property type="match status" value="1"/>
</dbReference>
<dbReference type="SUPFAM" id="SSF102114">
    <property type="entry name" value="Radical SAM enzymes"/>
    <property type="match status" value="1"/>
</dbReference>
<dbReference type="PANTHER" id="PTHR43409:SF7">
    <property type="entry name" value="BLL1977 PROTEIN"/>
    <property type="match status" value="1"/>
</dbReference>
<dbReference type="GO" id="GO:0005829">
    <property type="term" value="C:cytosol"/>
    <property type="evidence" value="ECO:0007669"/>
    <property type="project" value="TreeGrafter"/>
</dbReference>
<dbReference type="InterPro" id="IPR007197">
    <property type="entry name" value="rSAM"/>
</dbReference>
<dbReference type="Proteomes" id="UP000237798">
    <property type="component" value="Unassembled WGS sequence"/>
</dbReference>
<evidence type="ECO:0000256" key="5">
    <source>
        <dbReference type="ARBA" id="ARBA00022723"/>
    </source>
</evidence>
<dbReference type="Pfam" id="PF04055">
    <property type="entry name" value="Radical_SAM"/>
    <property type="match status" value="1"/>
</dbReference>
<evidence type="ECO:0000313" key="11">
    <source>
        <dbReference type="Proteomes" id="UP000237798"/>
    </source>
</evidence>
<dbReference type="Pfam" id="PF02310">
    <property type="entry name" value="B12-binding"/>
    <property type="match status" value="1"/>
</dbReference>
<dbReference type="InterPro" id="IPR023404">
    <property type="entry name" value="rSAM_horseshoe"/>
</dbReference>
<gene>
    <name evidence="10" type="primary">rimO_2</name>
    <name evidence="10" type="ORF">CLLU_13410</name>
</gene>
<name>A0A2T0BPF4_9CLOT</name>
<comment type="caution">
    <text evidence="10">The sequence shown here is derived from an EMBL/GenBank/DDBJ whole genome shotgun (WGS) entry which is preliminary data.</text>
</comment>
<dbReference type="GO" id="GO:0005840">
    <property type="term" value="C:ribosome"/>
    <property type="evidence" value="ECO:0007669"/>
    <property type="project" value="UniProtKB-KW"/>
</dbReference>
<evidence type="ECO:0000256" key="6">
    <source>
        <dbReference type="ARBA" id="ARBA00023004"/>
    </source>
</evidence>
<dbReference type="PROSITE" id="PS51332">
    <property type="entry name" value="B12_BINDING"/>
    <property type="match status" value="1"/>
</dbReference>
<dbReference type="PROSITE" id="PS51918">
    <property type="entry name" value="RADICAL_SAM"/>
    <property type="match status" value="1"/>
</dbReference>
<evidence type="ECO:0000256" key="2">
    <source>
        <dbReference type="ARBA" id="ARBA00022603"/>
    </source>
</evidence>
<evidence type="ECO:0000256" key="1">
    <source>
        <dbReference type="ARBA" id="ARBA00001966"/>
    </source>
</evidence>
<protein>
    <submittedName>
        <fullName evidence="10">Ribosomal protein S12 methylthiotransferase RimO</fullName>
        <ecNumber evidence="10">2.8.4.4</ecNumber>
    </submittedName>
</protein>
<dbReference type="InterPro" id="IPR006638">
    <property type="entry name" value="Elp3/MiaA/NifB-like_rSAM"/>
</dbReference>
<dbReference type="OrthoDB" id="9801424at2"/>
<comment type="cofactor">
    <cofactor evidence="1">
        <name>[4Fe-4S] cluster</name>
        <dbReference type="ChEBI" id="CHEBI:49883"/>
    </cofactor>
</comment>
<keyword evidence="3 10" id="KW-0808">Transferase</keyword>
<dbReference type="AlphaFoldDB" id="A0A2T0BPF4"/>
<keyword evidence="11" id="KW-1185">Reference proteome</keyword>
<keyword evidence="10" id="KW-0687">Ribonucleoprotein</keyword>
<keyword evidence="10" id="KW-0689">Ribosomal protein</keyword>
<dbReference type="GO" id="GO:0046872">
    <property type="term" value="F:metal ion binding"/>
    <property type="evidence" value="ECO:0007669"/>
    <property type="project" value="UniProtKB-KW"/>
</dbReference>
<proteinExistence type="predicted"/>
<keyword evidence="5" id="KW-0479">Metal-binding</keyword>
<keyword evidence="2" id="KW-0489">Methyltransferase</keyword>
<dbReference type="InterPro" id="IPR051198">
    <property type="entry name" value="BchE-like"/>
</dbReference>
<dbReference type="GO" id="GO:0031419">
    <property type="term" value="F:cobalamin binding"/>
    <property type="evidence" value="ECO:0007669"/>
    <property type="project" value="InterPro"/>
</dbReference>
<evidence type="ECO:0000313" key="10">
    <source>
        <dbReference type="EMBL" id="PRR85715.1"/>
    </source>
</evidence>
<accession>A0A2T0BPF4</accession>
<evidence type="ECO:0000256" key="3">
    <source>
        <dbReference type="ARBA" id="ARBA00022679"/>
    </source>
</evidence>
<evidence type="ECO:0000259" key="9">
    <source>
        <dbReference type="PROSITE" id="PS51918"/>
    </source>
</evidence>
<sequence length="452" mass="52232">MKVIFVVPAADIRRNALYRLGNKIYGHSNSIVGPLILGRILKNAGHDVEVYEEMYVDLDFNKFGDADLIMIYTMTSSSTRAYHIADYFRNKKHKKVILGGIHASSMPEEALQHADQVIVGEAEGVIVDVVNGKIKNDIVYSKCVEDLDKIPFPDYSLLKTPCSAANVMTSRGCPFSCSFCTTSRMFHPYRKRSPDNVIEELKMYKSQGFKYVNFEDDNFTADKNRAKEILRKMIANKLVFRETFFFGRTDMAKDKELLQLLHDAHLSRVLIGIESLNQKSLDSINKKQKISDIRECGEILAKYKIRLIASLVLGLDDDSKEDMERGEEFCEKINAYQFQPAILTPFPKTPVYEQYKSENRMLDNDWQYYDMMVVNFKPKYMSPYELQSEFFKVAKLFYTFKSSFNILKIFGISAWVRRIGLWIAVKFGELFFKKKSNTEDGNIYNKLKELST</sequence>
<dbReference type="GO" id="GO:0051539">
    <property type="term" value="F:4 iron, 4 sulfur cluster binding"/>
    <property type="evidence" value="ECO:0007669"/>
    <property type="project" value="UniProtKB-KW"/>
</dbReference>
<feature type="domain" description="B12-binding" evidence="8">
    <location>
        <begin position="14"/>
        <end position="140"/>
    </location>
</feature>
<dbReference type="PANTHER" id="PTHR43409">
    <property type="entry name" value="ANAEROBIC MAGNESIUM-PROTOPORPHYRIN IX MONOMETHYL ESTER CYCLASE-RELATED"/>
    <property type="match status" value="1"/>
</dbReference>
<evidence type="ECO:0000259" key="8">
    <source>
        <dbReference type="PROSITE" id="PS51332"/>
    </source>
</evidence>
<keyword evidence="6" id="KW-0408">Iron</keyword>
<dbReference type="SFLD" id="SFLDG01123">
    <property type="entry name" value="methyltransferase_(Class_B)"/>
    <property type="match status" value="1"/>
</dbReference>
<organism evidence="10 11">
    <name type="scientific">Clostridium luticellarii</name>
    <dbReference type="NCBI Taxonomy" id="1691940"/>
    <lineage>
        <taxon>Bacteria</taxon>
        <taxon>Bacillati</taxon>
        <taxon>Bacillota</taxon>
        <taxon>Clostridia</taxon>
        <taxon>Eubacteriales</taxon>
        <taxon>Clostridiaceae</taxon>
        <taxon>Clostridium</taxon>
    </lineage>
</organism>
<keyword evidence="4" id="KW-0949">S-adenosyl-L-methionine</keyword>
<dbReference type="Gene3D" id="3.80.30.20">
    <property type="entry name" value="tm_1862 like domain"/>
    <property type="match status" value="1"/>
</dbReference>
<feature type="domain" description="Radical SAM core" evidence="9">
    <location>
        <begin position="159"/>
        <end position="379"/>
    </location>
</feature>
<dbReference type="GO" id="GO:0103039">
    <property type="term" value="F:protein methylthiotransferase activity"/>
    <property type="evidence" value="ECO:0007669"/>
    <property type="project" value="UniProtKB-EC"/>
</dbReference>
<dbReference type="EC" id="2.8.4.4" evidence="10"/>
<dbReference type="SMART" id="SM00729">
    <property type="entry name" value="Elp3"/>
    <property type="match status" value="1"/>
</dbReference>
<evidence type="ECO:0000256" key="4">
    <source>
        <dbReference type="ARBA" id="ARBA00022691"/>
    </source>
</evidence>
<dbReference type="InterPro" id="IPR058240">
    <property type="entry name" value="rSAM_sf"/>
</dbReference>
<dbReference type="CDD" id="cd01335">
    <property type="entry name" value="Radical_SAM"/>
    <property type="match status" value="1"/>
</dbReference>